<proteinExistence type="inferred from homology"/>
<comment type="caution">
    <text evidence="5">Lacks conserved residue(s) required for the propagation of feature annotation.</text>
</comment>
<dbReference type="PANTHER" id="PTHR18895">
    <property type="entry name" value="HEMK METHYLTRANSFERASE"/>
    <property type="match status" value="1"/>
</dbReference>
<dbReference type="GO" id="GO:0032259">
    <property type="term" value="P:methylation"/>
    <property type="evidence" value="ECO:0007669"/>
    <property type="project" value="UniProtKB-KW"/>
</dbReference>
<evidence type="ECO:0000256" key="5">
    <source>
        <dbReference type="HAMAP-Rule" id="MF_02126"/>
    </source>
</evidence>
<dbReference type="RefSeq" id="WP_380005025.1">
    <property type="nucleotide sequence ID" value="NZ_JBHLYR010000008.1"/>
</dbReference>
<evidence type="ECO:0000259" key="7">
    <source>
        <dbReference type="Pfam" id="PF17827"/>
    </source>
</evidence>
<dbReference type="InterPro" id="IPR019874">
    <property type="entry name" value="RF_methyltr_PrmC"/>
</dbReference>
<dbReference type="Gene3D" id="3.40.50.150">
    <property type="entry name" value="Vaccinia Virus protein VP39"/>
    <property type="match status" value="1"/>
</dbReference>
<feature type="binding site" evidence="5">
    <location>
        <begin position="121"/>
        <end position="125"/>
    </location>
    <ligand>
        <name>S-adenosyl-L-methionine</name>
        <dbReference type="ChEBI" id="CHEBI:59789"/>
    </ligand>
</feature>
<dbReference type="SUPFAM" id="SSF53335">
    <property type="entry name" value="S-adenosyl-L-methionine-dependent methyltransferases"/>
    <property type="match status" value="1"/>
</dbReference>
<dbReference type="InterPro" id="IPR004556">
    <property type="entry name" value="HemK-like"/>
</dbReference>
<dbReference type="EC" id="2.1.1.297" evidence="5"/>
<dbReference type="CDD" id="cd02440">
    <property type="entry name" value="AdoMet_MTases"/>
    <property type="match status" value="1"/>
</dbReference>
<dbReference type="InterPro" id="IPR002052">
    <property type="entry name" value="DNA_methylase_N6_adenine_CS"/>
</dbReference>
<feature type="binding site" evidence="5">
    <location>
        <begin position="185"/>
        <end position="188"/>
    </location>
    <ligand>
        <name>substrate</name>
    </ligand>
</feature>
<evidence type="ECO:0000259" key="6">
    <source>
        <dbReference type="Pfam" id="PF05175"/>
    </source>
</evidence>
<protein>
    <recommendedName>
        <fullName evidence="5">Release factor glutamine methyltransferase</fullName>
        <shortName evidence="5">RF MTase</shortName>
        <ecNumber evidence="5">2.1.1.297</ecNumber>
    </recommendedName>
    <alternativeName>
        <fullName evidence="5">N5-glutamine methyltransferase PrmC</fullName>
    </alternativeName>
    <alternativeName>
        <fullName evidence="5">Protein-(glutamine-N5) MTase PrmC</fullName>
    </alternativeName>
    <alternativeName>
        <fullName evidence="5">Protein-glutamine N-methyltransferase PrmC</fullName>
    </alternativeName>
</protein>
<evidence type="ECO:0000256" key="2">
    <source>
        <dbReference type="ARBA" id="ARBA00022679"/>
    </source>
</evidence>
<keyword evidence="2 5" id="KW-0808">Transferase</keyword>
<dbReference type="InterPro" id="IPR029063">
    <property type="entry name" value="SAM-dependent_MTases_sf"/>
</dbReference>
<evidence type="ECO:0000256" key="1">
    <source>
        <dbReference type="ARBA" id="ARBA00022603"/>
    </source>
</evidence>
<reference evidence="8 9" key="1">
    <citation type="submission" date="2024-09" db="EMBL/GenBank/DDBJ databases">
        <authorList>
            <person name="Sun Q."/>
            <person name="Mori K."/>
        </authorList>
    </citation>
    <scope>NUCLEOTIDE SEQUENCE [LARGE SCALE GENOMIC DNA]</scope>
    <source>
        <strain evidence="8 9">JCM 13503</strain>
    </source>
</reference>
<dbReference type="InterPro" id="IPR050320">
    <property type="entry name" value="N5-glutamine_MTase"/>
</dbReference>
<organism evidence="8 9">
    <name type="scientific">Deinococcus oregonensis</name>
    <dbReference type="NCBI Taxonomy" id="1805970"/>
    <lineage>
        <taxon>Bacteria</taxon>
        <taxon>Thermotogati</taxon>
        <taxon>Deinococcota</taxon>
        <taxon>Deinococci</taxon>
        <taxon>Deinococcales</taxon>
        <taxon>Deinococcaceae</taxon>
        <taxon>Deinococcus</taxon>
    </lineage>
</organism>
<dbReference type="Pfam" id="PF05175">
    <property type="entry name" value="MTS"/>
    <property type="match status" value="1"/>
</dbReference>
<comment type="similarity">
    <text evidence="5">Belongs to the protein N5-glutamine methyltransferase family. PrmC subfamily.</text>
</comment>
<dbReference type="HAMAP" id="MF_02126">
    <property type="entry name" value="RF_methyltr_PrmC"/>
    <property type="match status" value="1"/>
</dbReference>
<keyword evidence="1 5" id="KW-0489">Methyltransferase</keyword>
<dbReference type="InterPro" id="IPR040758">
    <property type="entry name" value="PrmC_N"/>
</dbReference>
<feature type="binding site" evidence="5">
    <location>
        <position position="185"/>
    </location>
    <ligand>
        <name>S-adenosyl-L-methionine</name>
        <dbReference type="ChEBI" id="CHEBI:59789"/>
    </ligand>
</feature>
<feature type="binding site" evidence="5">
    <location>
        <position position="144"/>
    </location>
    <ligand>
        <name>S-adenosyl-L-methionine</name>
        <dbReference type="ChEBI" id="CHEBI:59789"/>
    </ligand>
</feature>
<evidence type="ECO:0000313" key="8">
    <source>
        <dbReference type="EMBL" id="MFB9990773.1"/>
    </source>
</evidence>
<keyword evidence="3 5" id="KW-0949">S-adenosyl-L-methionine</keyword>
<dbReference type="Gene3D" id="1.10.8.10">
    <property type="entry name" value="DNA helicase RuvA subunit, C-terminal domain"/>
    <property type="match status" value="1"/>
</dbReference>
<dbReference type="GO" id="GO:0102559">
    <property type="term" value="F:peptide chain release factor N(5)-glutamine methyltransferase activity"/>
    <property type="evidence" value="ECO:0007669"/>
    <property type="project" value="UniProtKB-EC"/>
</dbReference>
<evidence type="ECO:0000256" key="3">
    <source>
        <dbReference type="ARBA" id="ARBA00022691"/>
    </source>
</evidence>
<dbReference type="PANTHER" id="PTHR18895:SF74">
    <property type="entry name" value="MTRF1L RELEASE FACTOR GLUTAMINE METHYLTRANSFERASE"/>
    <property type="match status" value="1"/>
</dbReference>
<comment type="catalytic activity">
    <reaction evidence="4 5">
        <text>L-glutaminyl-[peptide chain release factor] + S-adenosyl-L-methionine = N(5)-methyl-L-glutaminyl-[peptide chain release factor] + S-adenosyl-L-homocysteine + H(+)</text>
        <dbReference type="Rhea" id="RHEA:42896"/>
        <dbReference type="Rhea" id="RHEA-COMP:10271"/>
        <dbReference type="Rhea" id="RHEA-COMP:10272"/>
        <dbReference type="ChEBI" id="CHEBI:15378"/>
        <dbReference type="ChEBI" id="CHEBI:30011"/>
        <dbReference type="ChEBI" id="CHEBI:57856"/>
        <dbReference type="ChEBI" id="CHEBI:59789"/>
        <dbReference type="ChEBI" id="CHEBI:61891"/>
        <dbReference type="EC" id="2.1.1.297"/>
    </reaction>
</comment>
<dbReference type="NCBIfam" id="TIGR03534">
    <property type="entry name" value="RF_mod_PrmC"/>
    <property type="match status" value="1"/>
</dbReference>
<dbReference type="Proteomes" id="UP001589733">
    <property type="component" value="Unassembled WGS sequence"/>
</dbReference>
<dbReference type="NCBIfam" id="TIGR00536">
    <property type="entry name" value="hemK_fam"/>
    <property type="match status" value="1"/>
</dbReference>
<feature type="domain" description="Release factor glutamine methyltransferase N-terminal" evidence="7">
    <location>
        <begin position="10"/>
        <end position="76"/>
    </location>
</feature>
<accession>A0ABV6AX74</accession>
<evidence type="ECO:0000313" key="9">
    <source>
        <dbReference type="Proteomes" id="UP001589733"/>
    </source>
</evidence>
<keyword evidence="9" id="KW-1185">Reference proteome</keyword>
<evidence type="ECO:0000256" key="4">
    <source>
        <dbReference type="ARBA" id="ARBA00048391"/>
    </source>
</evidence>
<dbReference type="InterPro" id="IPR007848">
    <property type="entry name" value="Small_mtfrase_dom"/>
</dbReference>
<comment type="caution">
    <text evidence="8">The sequence shown here is derived from an EMBL/GenBank/DDBJ whole genome shotgun (WGS) entry which is preliminary data.</text>
</comment>
<comment type="function">
    <text evidence="5">Methylates the class 1 translation termination release factors RF1/PrfA and RF2/PrfB on the glutamine residue of the universally conserved GGQ motif.</text>
</comment>
<dbReference type="Pfam" id="PF17827">
    <property type="entry name" value="PrmC_N"/>
    <property type="match status" value="1"/>
</dbReference>
<name>A0ABV6AX74_9DEIO</name>
<feature type="domain" description="Methyltransferase small" evidence="6">
    <location>
        <begin position="106"/>
        <end position="194"/>
    </location>
</feature>
<dbReference type="EMBL" id="JBHLYR010000008">
    <property type="protein sequence ID" value="MFB9990773.1"/>
    <property type="molecule type" value="Genomic_DNA"/>
</dbReference>
<sequence>MPTVKAWELRAISRFAAAGLPSPRTDARELLKLVLGLSDTALFLASDREVLEAQAAQLSALIEARAARIPLQHLLGKVEWGGVRLKSDRRALIPRPETEWLLHLALEVLRGLPHPRVLDVGTGTGALALGLKFARPDAAVTASDLSADALALAQENAALNGLEVQWIQADLLQGIAGPFDLIVSNPPYLPGADQHTADPEVRHDPDLALYAGADGLSVARPLLAQARAALAESEGAGGGVLLLELDPRNAPTLAAEARDLGAETQVLPDLAGRERFVQIRWLNPASTS</sequence>
<gene>
    <name evidence="5 8" type="primary">prmC</name>
    <name evidence="8" type="ORF">ACFFLM_02055</name>
</gene>
<dbReference type="PROSITE" id="PS00092">
    <property type="entry name" value="N6_MTASE"/>
    <property type="match status" value="1"/>
</dbReference>